<dbReference type="GO" id="GO:0008270">
    <property type="term" value="F:zinc ion binding"/>
    <property type="evidence" value="ECO:0007669"/>
    <property type="project" value="UniProtKB-KW"/>
</dbReference>
<dbReference type="OrthoDB" id="411372at2759"/>
<dbReference type="Proteomes" id="UP000242875">
    <property type="component" value="Unassembled WGS sequence"/>
</dbReference>
<evidence type="ECO:0000313" key="7">
    <source>
        <dbReference type="Proteomes" id="UP000242875"/>
    </source>
</evidence>
<name>A0A261Y6W9_9FUNG</name>
<evidence type="ECO:0000256" key="4">
    <source>
        <dbReference type="PROSITE-ProRule" id="PRU00601"/>
    </source>
</evidence>
<organism evidence="6 7">
    <name type="scientific">Bifiguratus adelaidae</name>
    <dbReference type="NCBI Taxonomy" id="1938954"/>
    <lineage>
        <taxon>Eukaryota</taxon>
        <taxon>Fungi</taxon>
        <taxon>Fungi incertae sedis</taxon>
        <taxon>Mucoromycota</taxon>
        <taxon>Mucoromycotina</taxon>
        <taxon>Endogonomycetes</taxon>
        <taxon>Endogonales</taxon>
        <taxon>Endogonales incertae sedis</taxon>
        <taxon>Bifiguratus</taxon>
    </lineage>
</organism>
<dbReference type="GO" id="GO:0045041">
    <property type="term" value="P:protein import into mitochondrial intermembrane space"/>
    <property type="evidence" value="ECO:0007669"/>
    <property type="project" value="TreeGrafter"/>
</dbReference>
<evidence type="ECO:0000256" key="2">
    <source>
        <dbReference type="ARBA" id="ARBA00022771"/>
    </source>
</evidence>
<dbReference type="InterPro" id="IPR037274">
    <property type="entry name" value="Znf_CHY_sf"/>
</dbReference>
<sequence>MCKHILNAQVSIRAPCCRRWFDCPECHAEASDHQLRKTTEMVFACKKCKKVFRKDMADYTEVDEYCPHCDNHYVLEAKVPEPSIGIEGEDIRIDARMIKDPRMKQKFDPASFDDLDWSDVLG</sequence>
<dbReference type="PANTHER" id="PTHR28082:SF2">
    <property type="entry name" value="CHY-TYPE DOMAIN-CONTAINING PROTEIN"/>
    <property type="match status" value="1"/>
</dbReference>
<comment type="caution">
    <text evidence="6">The sequence shown here is derived from an EMBL/GenBank/DDBJ whole genome shotgun (WGS) entry which is preliminary data.</text>
</comment>
<feature type="domain" description="CHY-type" evidence="5">
    <location>
        <begin position="1"/>
        <end position="71"/>
    </location>
</feature>
<dbReference type="GO" id="GO:0005758">
    <property type="term" value="C:mitochondrial intermembrane space"/>
    <property type="evidence" value="ECO:0007669"/>
    <property type="project" value="TreeGrafter"/>
</dbReference>
<keyword evidence="7" id="KW-1185">Reference proteome</keyword>
<protein>
    <recommendedName>
        <fullName evidence="5">CHY-type domain-containing protein</fullName>
    </recommendedName>
</protein>
<dbReference type="PANTHER" id="PTHR28082">
    <property type="entry name" value="ZINC FINGER PROTEIN"/>
    <property type="match status" value="1"/>
</dbReference>
<accession>A0A261Y6W9</accession>
<evidence type="ECO:0000256" key="3">
    <source>
        <dbReference type="ARBA" id="ARBA00022833"/>
    </source>
</evidence>
<dbReference type="EMBL" id="MVBO01000004">
    <property type="protein sequence ID" value="OZJ06390.1"/>
    <property type="molecule type" value="Genomic_DNA"/>
</dbReference>
<dbReference type="InterPro" id="IPR052604">
    <property type="entry name" value="Mito_Tim_assembly_helper"/>
</dbReference>
<dbReference type="AlphaFoldDB" id="A0A261Y6W9"/>
<keyword evidence="3" id="KW-0862">Zinc</keyword>
<dbReference type="PROSITE" id="PS51266">
    <property type="entry name" value="ZF_CHY"/>
    <property type="match status" value="1"/>
</dbReference>
<keyword evidence="2 4" id="KW-0863">Zinc-finger</keyword>
<dbReference type="Pfam" id="PF05495">
    <property type="entry name" value="zf-CHY"/>
    <property type="match status" value="1"/>
</dbReference>
<evidence type="ECO:0000313" key="6">
    <source>
        <dbReference type="EMBL" id="OZJ06390.1"/>
    </source>
</evidence>
<reference evidence="6 7" key="1">
    <citation type="journal article" date="2017" name="Mycologia">
        <title>Bifiguratus adelaidae, gen. et sp. nov., a new member of Mucoromycotina in endophytic and soil-dwelling habitats.</title>
        <authorList>
            <person name="Torres-Cruz T.J."/>
            <person name="Billingsley Tobias T.L."/>
            <person name="Almatruk M."/>
            <person name="Hesse C."/>
            <person name="Kuske C.R."/>
            <person name="Desiro A."/>
            <person name="Benucci G.M."/>
            <person name="Bonito G."/>
            <person name="Stajich J.E."/>
            <person name="Dunlap C."/>
            <person name="Arnold A.E."/>
            <person name="Porras-Alfaro A."/>
        </authorList>
    </citation>
    <scope>NUCLEOTIDE SEQUENCE [LARGE SCALE GENOMIC DNA]</scope>
    <source>
        <strain evidence="6 7">AZ0501</strain>
    </source>
</reference>
<dbReference type="SUPFAM" id="SSF161219">
    <property type="entry name" value="CHY zinc finger-like"/>
    <property type="match status" value="1"/>
</dbReference>
<keyword evidence="1" id="KW-0479">Metal-binding</keyword>
<evidence type="ECO:0000256" key="1">
    <source>
        <dbReference type="ARBA" id="ARBA00022723"/>
    </source>
</evidence>
<gene>
    <name evidence="6" type="ORF">BZG36_00741</name>
</gene>
<evidence type="ECO:0000259" key="5">
    <source>
        <dbReference type="PROSITE" id="PS51266"/>
    </source>
</evidence>
<proteinExistence type="predicted"/>
<dbReference type="InterPro" id="IPR008913">
    <property type="entry name" value="Znf_CHY"/>
</dbReference>